<accession>Q021T0</accession>
<dbReference type="OrthoDB" id="129772at2"/>
<dbReference type="InParanoid" id="Q021T0"/>
<dbReference type="EMBL" id="CP000473">
    <property type="protein sequence ID" value="ABJ84295.1"/>
    <property type="molecule type" value="Genomic_DNA"/>
</dbReference>
<dbReference type="AlphaFoldDB" id="Q021T0"/>
<dbReference type="KEGG" id="sus:Acid_3321"/>
<name>Q021T0_SOLUE</name>
<dbReference type="eggNOG" id="ENOG50349A2">
    <property type="taxonomic scope" value="Bacteria"/>
</dbReference>
<gene>
    <name evidence="1" type="ordered locus">Acid_3321</name>
</gene>
<evidence type="ECO:0008006" key="2">
    <source>
        <dbReference type="Google" id="ProtNLM"/>
    </source>
</evidence>
<protein>
    <recommendedName>
        <fullName evidence="2">Transglycosylase SLT domain-containing protein</fullName>
    </recommendedName>
</protein>
<dbReference type="HOGENOM" id="CLU_1676692_0_0_0"/>
<dbReference type="InterPro" id="IPR023346">
    <property type="entry name" value="Lysozyme-like_dom_sf"/>
</dbReference>
<proteinExistence type="predicted"/>
<dbReference type="SUPFAM" id="SSF53955">
    <property type="entry name" value="Lysozyme-like"/>
    <property type="match status" value="1"/>
</dbReference>
<sequence length="157" mass="17604" precursor="true">MRKLITSGMFVMGIVSLPVSMSLSQARTTPSSDYRNDPRLQTLRNFFSKAECPAAKYSEAFLEAADAYELDWRLLPSLSFVESTGGKSARFNNLFGWDSGRAHFPNPIAAIHAVGYKLANSILYKDKSLDRLLATYNPKLEYAQKVKSVMRRISPSE</sequence>
<organism evidence="1">
    <name type="scientific">Solibacter usitatus (strain Ellin6076)</name>
    <dbReference type="NCBI Taxonomy" id="234267"/>
    <lineage>
        <taxon>Bacteria</taxon>
        <taxon>Pseudomonadati</taxon>
        <taxon>Acidobacteriota</taxon>
        <taxon>Terriglobia</taxon>
        <taxon>Bryobacterales</taxon>
        <taxon>Solibacteraceae</taxon>
        <taxon>Candidatus Solibacter</taxon>
    </lineage>
</organism>
<reference evidence="1" key="1">
    <citation type="submission" date="2006-10" db="EMBL/GenBank/DDBJ databases">
        <title>Complete sequence of Solibacter usitatus Ellin6076.</title>
        <authorList>
            <consortium name="US DOE Joint Genome Institute"/>
            <person name="Copeland A."/>
            <person name="Lucas S."/>
            <person name="Lapidus A."/>
            <person name="Barry K."/>
            <person name="Detter J.C."/>
            <person name="Glavina del Rio T."/>
            <person name="Hammon N."/>
            <person name="Israni S."/>
            <person name="Dalin E."/>
            <person name="Tice H."/>
            <person name="Pitluck S."/>
            <person name="Thompson L.S."/>
            <person name="Brettin T."/>
            <person name="Bruce D."/>
            <person name="Han C."/>
            <person name="Tapia R."/>
            <person name="Gilna P."/>
            <person name="Schmutz J."/>
            <person name="Larimer F."/>
            <person name="Land M."/>
            <person name="Hauser L."/>
            <person name="Kyrpides N."/>
            <person name="Mikhailova N."/>
            <person name="Janssen P.H."/>
            <person name="Kuske C.R."/>
            <person name="Richardson P."/>
        </authorList>
    </citation>
    <scope>NUCLEOTIDE SEQUENCE</scope>
    <source>
        <strain evidence="1">Ellin6076</strain>
    </source>
</reference>
<evidence type="ECO:0000313" key="1">
    <source>
        <dbReference type="EMBL" id="ABJ84295.1"/>
    </source>
</evidence>